<protein>
    <submittedName>
        <fullName evidence="4">Phage tail sheath family protein</fullName>
    </submittedName>
</protein>
<dbReference type="PANTHER" id="PTHR35861:SF1">
    <property type="entry name" value="PHAGE TAIL SHEATH PROTEIN"/>
    <property type="match status" value="1"/>
</dbReference>
<evidence type="ECO:0000259" key="2">
    <source>
        <dbReference type="Pfam" id="PF04984"/>
    </source>
</evidence>
<dbReference type="Proteomes" id="UP001596328">
    <property type="component" value="Unassembled WGS sequence"/>
</dbReference>
<dbReference type="Pfam" id="PF04984">
    <property type="entry name" value="Phage_sheath_1"/>
    <property type="match status" value="1"/>
</dbReference>
<dbReference type="Gene3D" id="3.40.50.11780">
    <property type="match status" value="1"/>
</dbReference>
<dbReference type="Pfam" id="PF17482">
    <property type="entry name" value="Phage_sheath_1C"/>
    <property type="match status" value="1"/>
</dbReference>
<dbReference type="InterPro" id="IPR035089">
    <property type="entry name" value="Phage_sheath_subtilisin"/>
</dbReference>
<dbReference type="InterPro" id="IPR052042">
    <property type="entry name" value="Tail_sheath_structural"/>
</dbReference>
<dbReference type="AlphaFoldDB" id="A0ABD5RYX8"/>
<comment type="caution">
    <text evidence="4">The sequence shown here is derived from an EMBL/GenBank/DDBJ whole genome shotgun (WGS) entry which is preliminary data.</text>
</comment>
<evidence type="ECO:0000256" key="1">
    <source>
        <dbReference type="ARBA" id="ARBA00008005"/>
    </source>
</evidence>
<reference evidence="4 5" key="1">
    <citation type="journal article" date="2019" name="Int. J. Syst. Evol. Microbiol.">
        <title>The Global Catalogue of Microorganisms (GCM) 10K type strain sequencing project: providing services to taxonomists for standard genome sequencing and annotation.</title>
        <authorList>
            <consortium name="The Broad Institute Genomics Platform"/>
            <consortium name="The Broad Institute Genome Sequencing Center for Infectious Disease"/>
            <person name="Wu L."/>
            <person name="Ma J."/>
        </authorList>
    </citation>
    <scope>NUCLEOTIDE SEQUENCE [LARGE SCALE GENOMIC DNA]</scope>
    <source>
        <strain evidence="4 5">NBRC 111368</strain>
    </source>
</reference>
<proteinExistence type="inferred from homology"/>
<feature type="domain" description="Tail sheath protein subtilisin-like" evidence="2">
    <location>
        <begin position="192"/>
        <end position="318"/>
    </location>
</feature>
<dbReference type="InterPro" id="IPR020287">
    <property type="entry name" value="Tail_sheath_C"/>
</dbReference>
<name>A0ABD5RYX8_9EURY</name>
<evidence type="ECO:0000313" key="5">
    <source>
        <dbReference type="Proteomes" id="UP001596328"/>
    </source>
</evidence>
<feature type="domain" description="Tail sheath protein C-terminal" evidence="3">
    <location>
        <begin position="320"/>
        <end position="425"/>
    </location>
</feature>
<accession>A0ABD5RYX8</accession>
<sequence>MSVTDVDGNATLTVPVVASGVVMEVAAVGPGRWGQRIALTFGDASLYRPGTNELFKLTVSYWSDDATVSDAKRLGAAFSLADATPPDTQEVYDNLSPDESAANYYRDRINDGSNLVEVTPRGSGRPPTVGTTWLAGNFGAVDPQVGLLDFRGDPEAEPGERTGLAAFEELRDVSIVSIPDEHSYGDYLLTGELVAHCEQPALKDRVAVLQSPQGPFQSDGFDGLDSKYAAYYYPWVVIHDPTTGAKKLVPPGGHVAGIFARSDTERGVHKAPANEVVRGVVELPFEVTDGDQAALNPQGVNCIRSFRGRGIRLWGARTVSSDPEWKYVNVRRLFIYIEQSIDLSTQWVVFEPNNEQLWARVRQTVANFLNTVWRDGALMGTTPEEAYYVKCDRSTMTQADIDNGKLIVEIGVAPTKPAEFVVFRLSQWTAGAEGA</sequence>
<organism evidence="4 5">
    <name type="scientific">Halobium palmae</name>
    <dbReference type="NCBI Taxonomy" id="1776492"/>
    <lineage>
        <taxon>Archaea</taxon>
        <taxon>Methanobacteriati</taxon>
        <taxon>Methanobacteriota</taxon>
        <taxon>Stenosarchaea group</taxon>
        <taxon>Halobacteria</taxon>
        <taxon>Halobacteriales</taxon>
        <taxon>Haloferacaceae</taxon>
        <taxon>Halobium</taxon>
    </lineage>
</organism>
<keyword evidence="5" id="KW-1185">Reference proteome</keyword>
<evidence type="ECO:0000259" key="3">
    <source>
        <dbReference type="Pfam" id="PF17482"/>
    </source>
</evidence>
<dbReference type="PANTHER" id="PTHR35861">
    <property type="match status" value="1"/>
</dbReference>
<comment type="similarity">
    <text evidence="1">Belongs to the myoviridae tail sheath protein family.</text>
</comment>
<dbReference type="EMBL" id="JBHSWU010000207">
    <property type="protein sequence ID" value="MFC6724535.1"/>
    <property type="molecule type" value="Genomic_DNA"/>
</dbReference>
<gene>
    <name evidence="4" type="ORF">ACFQE1_09135</name>
</gene>
<evidence type="ECO:0000313" key="4">
    <source>
        <dbReference type="EMBL" id="MFC6724535.1"/>
    </source>
</evidence>